<accession>A0A7V4E1Q7</accession>
<dbReference type="InterPro" id="IPR036621">
    <property type="entry name" value="Anticodon-bd_dom_sf"/>
</dbReference>
<keyword evidence="6 13" id="KW-0547">Nucleotide-binding</keyword>
<dbReference type="PROSITE" id="PS50862">
    <property type="entry name" value="AA_TRNA_LIGASE_II"/>
    <property type="match status" value="1"/>
</dbReference>
<comment type="catalytic activity">
    <reaction evidence="12 13">
        <text>tRNA(Thr) + L-threonine + ATP = L-threonyl-tRNA(Thr) + AMP + diphosphate + H(+)</text>
        <dbReference type="Rhea" id="RHEA:24624"/>
        <dbReference type="Rhea" id="RHEA-COMP:9670"/>
        <dbReference type="Rhea" id="RHEA-COMP:9704"/>
        <dbReference type="ChEBI" id="CHEBI:15378"/>
        <dbReference type="ChEBI" id="CHEBI:30616"/>
        <dbReference type="ChEBI" id="CHEBI:33019"/>
        <dbReference type="ChEBI" id="CHEBI:57926"/>
        <dbReference type="ChEBI" id="CHEBI:78442"/>
        <dbReference type="ChEBI" id="CHEBI:78534"/>
        <dbReference type="ChEBI" id="CHEBI:456215"/>
        <dbReference type="EC" id="6.1.1.3"/>
    </reaction>
</comment>
<feature type="binding site" evidence="13">
    <location>
        <position position="318"/>
    </location>
    <ligand>
        <name>Zn(2+)</name>
        <dbReference type="ChEBI" id="CHEBI:29105"/>
        <note>catalytic</note>
    </ligand>
</feature>
<evidence type="ECO:0000313" key="15">
    <source>
        <dbReference type="EMBL" id="HGK53488.1"/>
    </source>
</evidence>
<keyword evidence="2 13" id="KW-0963">Cytoplasm</keyword>
<evidence type="ECO:0000256" key="1">
    <source>
        <dbReference type="ARBA" id="ARBA00008226"/>
    </source>
</evidence>
<evidence type="ECO:0000256" key="4">
    <source>
        <dbReference type="ARBA" id="ARBA00022598"/>
    </source>
</evidence>
<evidence type="ECO:0000256" key="5">
    <source>
        <dbReference type="ARBA" id="ARBA00022723"/>
    </source>
</evidence>
<dbReference type="GO" id="GO:0046872">
    <property type="term" value="F:metal ion binding"/>
    <property type="evidence" value="ECO:0007669"/>
    <property type="project" value="UniProtKB-KW"/>
</dbReference>
<dbReference type="PRINTS" id="PR01047">
    <property type="entry name" value="TRNASYNTHTHR"/>
</dbReference>
<dbReference type="InterPro" id="IPR004154">
    <property type="entry name" value="Anticodon-bd"/>
</dbReference>
<dbReference type="EC" id="6.1.1.3" evidence="13"/>
<evidence type="ECO:0000256" key="11">
    <source>
        <dbReference type="ARBA" id="ARBA00023146"/>
    </source>
</evidence>
<dbReference type="InterPro" id="IPR012947">
    <property type="entry name" value="tRNA_SAD"/>
</dbReference>
<evidence type="ECO:0000256" key="12">
    <source>
        <dbReference type="ARBA" id="ARBA00049515"/>
    </source>
</evidence>
<evidence type="ECO:0000256" key="13">
    <source>
        <dbReference type="HAMAP-Rule" id="MF_00184"/>
    </source>
</evidence>
<comment type="caution">
    <text evidence="15">The sequence shown here is derived from an EMBL/GenBank/DDBJ whole genome shotgun (WGS) entry which is preliminary data.</text>
</comment>
<keyword evidence="9 13" id="KW-0694">RNA-binding</keyword>
<sequence length="620" mass="73668">MKNVEKGKRLEEFLNEEYLCGKIGNEIVDFSYEIKGNEEIILCDFNSEEGKLAFWHTSSHILANAVKELFPEAKLGIGPPIENGFYYDFYVEKPFTEEDLKRIEERMKEIIKRDEKLYKIEVSYEEAKKIFRELKENFKLELIEEIKDKKITIYKHGNFMDLCKGPHVKSTGIIKEIKVLSSSGCYWRGDERNESMQRIYGVSFPSKKQIEEFLIFYEEAKNRDHRKLGKELELISFSEEIGPALPIWFPKGAIIRKIIENFLYEEHIKRGYLPAITPHIGKKELWKKSGHLDFYIENMFPEMKISENESYFVKPMNCPFHIQIYKSKIRSYRDLPFRIFEFGNVYRFERSGVLHGLTRVRGFTQDDAHIFCKEEDVKEEIKNVIDFALFLLKKFGFEKYYVYISTMPEEHVGDERMWEIATNSLIEAVREKELDFKIEEGEGAFYGPKIDILIEDALKRKWQCTTIQFDFNIPERFEVKYRDKDGKDKTPYLIHRALIGSFERFFGLLIEHYEGNFPLWLAPIQIRILTLSEEVNDYAEKILEIFRKEGMRVDIDLSNERISYKIRNAENEKIPYMVIIGKKEKEENKISIRKHKEGEKGIFEIEKFIKIFKEELKGYG</sequence>
<comment type="similarity">
    <text evidence="1 13">Belongs to the class-II aminoacyl-tRNA synthetase family.</text>
</comment>
<dbReference type="InterPro" id="IPR006195">
    <property type="entry name" value="aa-tRNA-synth_II"/>
</dbReference>
<evidence type="ECO:0000256" key="2">
    <source>
        <dbReference type="ARBA" id="ARBA00022490"/>
    </source>
</evidence>
<comment type="subcellular location">
    <subcellularLocation>
        <location evidence="13">Cytoplasm</location>
    </subcellularLocation>
</comment>
<reference evidence="15" key="1">
    <citation type="journal article" date="2020" name="mSystems">
        <title>Genome- and Community-Level Interaction Insights into Carbon Utilization and Element Cycling Functions of Hydrothermarchaeota in Hydrothermal Sediment.</title>
        <authorList>
            <person name="Zhou Z."/>
            <person name="Liu Y."/>
            <person name="Xu W."/>
            <person name="Pan J."/>
            <person name="Luo Z.H."/>
            <person name="Li M."/>
        </authorList>
    </citation>
    <scope>NUCLEOTIDE SEQUENCE [LARGE SCALE GENOMIC DNA]</scope>
    <source>
        <strain evidence="15">SpSt-695</strain>
    </source>
</reference>
<dbReference type="SUPFAM" id="SSF55186">
    <property type="entry name" value="ThrRS/AlaRS common domain"/>
    <property type="match status" value="1"/>
</dbReference>
<dbReference type="HAMAP" id="MF_00184">
    <property type="entry name" value="Thr_tRNA_synth"/>
    <property type="match status" value="1"/>
</dbReference>
<dbReference type="GO" id="GO:0005737">
    <property type="term" value="C:cytoplasm"/>
    <property type="evidence" value="ECO:0007669"/>
    <property type="project" value="UniProtKB-SubCell"/>
</dbReference>
<comment type="cofactor">
    <cofactor evidence="13">
        <name>Zn(2+)</name>
        <dbReference type="ChEBI" id="CHEBI:29105"/>
    </cofactor>
    <text evidence="13">Binds 1 zinc ion per subunit.</text>
</comment>
<dbReference type="SUPFAM" id="SSF52954">
    <property type="entry name" value="Class II aaRS ABD-related"/>
    <property type="match status" value="1"/>
</dbReference>
<evidence type="ECO:0000256" key="6">
    <source>
        <dbReference type="ARBA" id="ARBA00022741"/>
    </source>
</evidence>
<dbReference type="SMART" id="SM00863">
    <property type="entry name" value="tRNA_SAD"/>
    <property type="match status" value="1"/>
</dbReference>
<dbReference type="GO" id="GO:0005524">
    <property type="term" value="F:ATP binding"/>
    <property type="evidence" value="ECO:0007669"/>
    <property type="project" value="UniProtKB-UniRule"/>
</dbReference>
<keyword evidence="4 13" id="KW-0436">Ligase</keyword>
<gene>
    <name evidence="13 15" type="primary">thrS</name>
    <name evidence="15" type="ORF">ENU72_00480</name>
</gene>
<keyword evidence="11 13" id="KW-0030">Aminoacyl-tRNA synthetase</keyword>
<dbReference type="EMBL" id="DTDP01000017">
    <property type="protein sequence ID" value="HGK53488.1"/>
    <property type="molecule type" value="Genomic_DNA"/>
</dbReference>
<keyword evidence="7 13" id="KW-0862">Zinc</keyword>
<dbReference type="FunFam" id="3.40.50.800:FF:000001">
    <property type="entry name" value="Threonine--tRNA ligase"/>
    <property type="match status" value="1"/>
</dbReference>
<dbReference type="InterPro" id="IPR047246">
    <property type="entry name" value="ThrRS_anticodon"/>
</dbReference>
<dbReference type="InterPro" id="IPR033728">
    <property type="entry name" value="ThrRS_core"/>
</dbReference>
<dbReference type="AlphaFoldDB" id="A0A7V4E1Q7"/>
<comment type="subunit">
    <text evidence="13">Homodimer.</text>
</comment>
<dbReference type="PANTHER" id="PTHR11451:SF44">
    <property type="entry name" value="THREONINE--TRNA LIGASE, CHLOROPLASTIC_MITOCHONDRIAL 2"/>
    <property type="match status" value="1"/>
</dbReference>
<feature type="domain" description="Aminoacyl-transfer RNA synthetases class-II family profile" evidence="14">
    <location>
        <begin position="255"/>
        <end position="518"/>
    </location>
</feature>
<dbReference type="NCBIfam" id="TIGR00418">
    <property type="entry name" value="thrS"/>
    <property type="match status" value="1"/>
</dbReference>
<name>A0A7V4E1Q7_UNCW3</name>
<evidence type="ECO:0000256" key="7">
    <source>
        <dbReference type="ARBA" id="ARBA00022833"/>
    </source>
</evidence>
<dbReference type="GO" id="GO:0004829">
    <property type="term" value="F:threonine-tRNA ligase activity"/>
    <property type="evidence" value="ECO:0007669"/>
    <property type="project" value="UniProtKB-UniRule"/>
</dbReference>
<dbReference type="CDD" id="cd00771">
    <property type="entry name" value="ThrRS_core"/>
    <property type="match status" value="1"/>
</dbReference>
<dbReference type="Pfam" id="PF03129">
    <property type="entry name" value="HGTP_anticodon"/>
    <property type="match status" value="1"/>
</dbReference>
<feature type="binding site" evidence="13">
    <location>
        <position position="495"/>
    </location>
    <ligand>
        <name>Zn(2+)</name>
        <dbReference type="ChEBI" id="CHEBI:29105"/>
        <note>catalytic</note>
    </ligand>
</feature>
<keyword evidence="8 13" id="KW-0067">ATP-binding</keyword>
<dbReference type="PANTHER" id="PTHR11451">
    <property type="entry name" value="THREONINE-TRNA LIGASE"/>
    <property type="match status" value="1"/>
</dbReference>
<evidence type="ECO:0000256" key="9">
    <source>
        <dbReference type="ARBA" id="ARBA00022884"/>
    </source>
</evidence>
<evidence type="ECO:0000256" key="3">
    <source>
        <dbReference type="ARBA" id="ARBA00022555"/>
    </source>
</evidence>
<dbReference type="InterPro" id="IPR002314">
    <property type="entry name" value="aa-tRNA-synt_IIb"/>
</dbReference>
<dbReference type="InterPro" id="IPR045864">
    <property type="entry name" value="aa-tRNA-synth_II/BPL/LPL"/>
</dbReference>
<dbReference type="Pfam" id="PF00587">
    <property type="entry name" value="tRNA-synt_2b"/>
    <property type="match status" value="1"/>
</dbReference>
<comment type="caution">
    <text evidence="13">Lacks conserved residue(s) required for the propagation of feature annotation.</text>
</comment>
<keyword evidence="10 13" id="KW-0648">Protein biosynthesis</keyword>
<evidence type="ECO:0000259" key="14">
    <source>
        <dbReference type="PROSITE" id="PS50862"/>
    </source>
</evidence>
<dbReference type="Gene3D" id="3.30.930.10">
    <property type="entry name" value="Bira Bifunctional Protein, Domain 2"/>
    <property type="match status" value="1"/>
</dbReference>
<dbReference type="InterPro" id="IPR018163">
    <property type="entry name" value="Thr/Ala-tRNA-synth_IIc_edit"/>
</dbReference>
<dbReference type="GO" id="GO:0000049">
    <property type="term" value="F:tRNA binding"/>
    <property type="evidence" value="ECO:0007669"/>
    <property type="project" value="UniProtKB-KW"/>
</dbReference>
<feature type="binding site" evidence="13">
    <location>
        <position position="369"/>
    </location>
    <ligand>
        <name>Zn(2+)</name>
        <dbReference type="ChEBI" id="CHEBI:29105"/>
        <note>catalytic</note>
    </ligand>
</feature>
<organism evidence="15">
    <name type="scientific">candidate division WOR-3 bacterium</name>
    <dbReference type="NCBI Taxonomy" id="2052148"/>
    <lineage>
        <taxon>Bacteria</taxon>
        <taxon>Bacteria division WOR-3</taxon>
    </lineage>
</organism>
<evidence type="ECO:0000256" key="10">
    <source>
        <dbReference type="ARBA" id="ARBA00022917"/>
    </source>
</evidence>
<dbReference type="GO" id="GO:0006435">
    <property type="term" value="P:threonyl-tRNA aminoacylation"/>
    <property type="evidence" value="ECO:0007669"/>
    <property type="project" value="UniProtKB-UniRule"/>
</dbReference>
<dbReference type="Gene3D" id="3.30.980.10">
    <property type="entry name" value="Threonyl-trna Synthetase, Chain A, domain 2"/>
    <property type="match status" value="1"/>
</dbReference>
<dbReference type="FunFam" id="3.30.930.10:FF:000002">
    <property type="entry name" value="Threonine--tRNA ligase"/>
    <property type="match status" value="1"/>
</dbReference>
<dbReference type="FunFam" id="3.30.980.10:FF:000005">
    <property type="entry name" value="Threonyl-tRNA synthetase, mitochondrial"/>
    <property type="match status" value="1"/>
</dbReference>
<dbReference type="InterPro" id="IPR002320">
    <property type="entry name" value="Thr-tRNA-ligase_IIa"/>
</dbReference>
<dbReference type="FunFam" id="3.30.54.20:FF:000002">
    <property type="entry name" value="Threonine--tRNA ligase"/>
    <property type="match status" value="1"/>
</dbReference>
<evidence type="ECO:0000256" key="8">
    <source>
        <dbReference type="ARBA" id="ARBA00022840"/>
    </source>
</evidence>
<dbReference type="CDD" id="cd00860">
    <property type="entry name" value="ThrRS_anticodon"/>
    <property type="match status" value="1"/>
</dbReference>
<dbReference type="Pfam" id="PF07973">
    <property type="entry name" value="tRNA_SAD"/>
    <property type="match status" value="1"/>
</dbReference>
<protein>
    <recommendedName>
        <fullName evidence="13">Threonine--tRNA ligase</fullName>
        <ecNumber evidence="13">6.1.1.3</ecNumber>
    </recommendedName>
    <alternativeName>
        <fullName evidence="13">Threonyl-tRNA synthetase</fullName>
        <shortName evidence="13">ThrRS</shortName>
    </alternativeName>
</protein>
<proteinExistence type="inferred from homology"/>
<dbReference type="SUPFAM" id="SSF55681">
    <property type="entry name" value="Class II aaRS and biotin synthetases"/>
    <property type="match status" value="1"/>
</dbReference>
<dbReference type="Gene3D" id="3.40.50.800">
    <property type="entry name" value="Anticodon-binding domain"/>
    <property type="match status" value="1"/>
</dbReference>
<keyword evidence="5 13" id="KW-0479">Metal-binding</keyword>
<keyword evidence="3 13" id="KW-0820">tRNA-binding</keyword>